<feature type="compositionally biased region" description="Polar residues" evidence="1">
    <location>
        <begin position="68"/>
        <end position="79"/>
    </location>
</feature>
<feature type="region of interest" description="Disordered" evidence="1">
    <location>
        <begin position="272"/>
        <end position="350"/>
    </location>
</feature>
<feature type="compositionally biased region" description="Polar residues" evidence="1">
    <location>
        <begin position="119"/>
        <end position="157"/>
    </location>
</feature>
<reference evidence="2 3" key="1">
    <citation type="journal article" date="2012" name="G3 (Bethesda)">
        <title>Pichia sorbitophila, an interspecies yeast hybrid reveals early steps of genome resolution following polyploidization.</title>
        <authorList>
            <person name="Leh Louis V."/>
            <person name="Despons L."/>
            <person name="Friedrich A."/>
            <person name="Martin T."/>
            <person name="Durrens P."/>
            <person name="Casaregola S."/>
            <person name="Neuveglise C."/>
            <person name="Fairhead C."/>
            <person name="Marck C."/>
            <person name="Cruz J.A."/>
            <person name="Straub M.L."/>
            <person name="Kugler V."/>
            <person name="Sacerdot C."/>
            <person name="Uzunov Z."/>
            <person name="Thierry A."/>
            <person name="Weiss S."/>
            <person name="Bleykasten C."/>
            <person name="De Montigny J."/>
            <person name="Jacques N."/>
            <person name="Jung P."/>
            <person name="Lemaire M."/>
            <person name="Mallet S."/>
            <person name="Morel G."/>
            <person name="Richard G.F."/>
            <person name="Sarkar A."/>
            <person name="Savel G."/>
            <person name="Schacherer J."/>
            <person name="Seret M.L."/>
            <person name="Talla E."/>
            <person name="Samson G."/>
            <person name="Jubin C."/>
            <person name="Poulain J."/>
            <person name="Vacherie B."/>
            <person name="Barbe V."/>
            <person name="Pelletier E."/>
            <person name="Sherman D.J."/>
            <person name="Westhof E."/>
            <person name="Weissenbach J."/>
            <person name="Baret P.V."/>
            <person name="Wincker P."/>
            <person name="Gaillardin C."/>
            <person name="Dujon B."/>
            <person name="Souciet J.L."/>
        </authorList>
    </citation>
    <scope>NUCLEOTIDE SEQUENCE [LARGE SCALE GENOMIC DNA]</scope>
    <source>
        <strain evidence="3">ATCC MYA-4447 / BCRC 22081 / CBS 7064 / NBRC 10061 / NRRL Y-12695</strain>
    </source>
</reference>
<gene>
    <name evidence="2" type="primary">Piso0_000259</name>
    <name evidence="2" type="ORF">GNLVRS01_PISO0A05412g</name>
</gene>
<feature type="compositionally biased region" description="Basic and acidic residues" evidence="1">
    <location>
        <begin position="178"/>
        <end position="197"/>
    </location>
</feature>
<feature type="compositionally biased region" description="Polar residues" evidence="1">
    <location>
        <begin position="31"/>
        <end position="43"/>
    </location>
</feature>
<dbReference type="Proteomes" id="UP000005222">
    <property type="component" value="Chromosome A"/>
</dbReference>
<accession>G8YUY6</accession>
<feature type="compositionally biased region" description="Basic and acidic residues" evidence="1">
    <location>
        <begin position="287"/>
        <end position="298"/>
    </location>
</feature>
<name>G8YUY6_PICSO</name>
<feature type="compositionally biased region" description="Basic and acidic residues" evidence="1">
    <location>
        <begin position="335"/>
        <end position="344"/>
    </location>
</feature>
<sequence length="444" mass="50742">MNVDRELDDIEFDDTRIETPRELRRERPWITQSNVSLSDQTEPNVKERLFHSESTSRSPFKSGIISDKFQSNSLSSNNGPRLAGRDSAYRTRNGTPLKQVQNRSSSFETPLRVRERYKTGSSDKLISNDNKFSPNNSTSIRPGPQNPSNSFTITPPSNLKVRPVSFDRQDGSTISPTKPERRKIDMNENDENKKPNQDIEFDSSDEEEYPIKNVESIQTHAPHSEEKRAKKDTSKLANHEADRNKEEDGDISRSEILERINATINSLIEKENSRPFLSSKQSPRSHISNENDPAHDESSSSSPGDILNELDSFMSTKRKGEDNIHGKKITPPFEDSPRPTEPKKTNSPTFLTKLSGKYAREVLRKRKYGENVITKPNQESSDELWPVSKWSKLNRILKLKSLSRSDIINSDILLKKLGCKSKGDLEQRINFLISYNKAREDKKR</sequence>
<organism evidence="2 3">
    <name type="scientific">Pichia sorbitophila (strain ATCC MYA-4447 / BCRC 22081 / CBS 7064 / NBRC 10061 / NRRL Y-12695)</name>
    <name type="common">Hybrid yeast</name>
    <dbReference type="NCBI Taxonomy" id="559304"/>
    <lineage>
        <taxon>Eukaryota</taxon>
        <taxon>Fungi</taxon>
        <taxon>Dikarya</taxon>
        <taxon>Ascomycota</taxon>
        <taxon>Saccharomycotina</taxon>
        <taxon>Pichiomycetes</taxon>
        <taxon>Debaryomycetaceae</taxon>
        <taxon>Millerozyma</taxon>
    </lineage>
</organism>
<proteinExistence type="predicted"/>
<dbReference type="AlphaFoldDB" id="G8YUY6"/>
<feature type="compositionally biased region" description="Polar residues" evidence="1">
    <location>
        <begin position="90"/>
        <end position="108"/>
    </location>
</feature>
<keyword evidence="3" id="KW-1185">Reference proteome</keyword>
<feature type="region of interest" description="Disordered" evidence="1">
    <location>
        <begin position="31"/>
        <end position="250"/>
    </location>
</feature>
<feature type="compositionally biased region" description="Basic and acidic residues" evidence="1">
    <location>
        <begin position="222"/>
        <end position="250"/>
    </location>
</feature>
<dbReference type="HOGENOM" id="CLU_616938_0_0_1"/>
<protein>
    <submittedName>
        <fullName evidence="2">Piso0_000259 protein</fullName>
    </submittedName>
</protein>
<dbReference type="OrthoDB" id="4086732at2759"/>
<dbReference type="eggNOG" id="ENOG502RQAX">
    <property type="taxonomic scope" value="Eukaryota"/>
</dbReference>
<evidence type="ECO:0000256" key="1">
    <source>
        <dbReference type="SAM" id="MobiDB-lite"/>
    </source>
</evidence>
<dbReference type="EMBL" id="FO082059">
    <property type="protein sequence ID" value="CCE72669.1"/>
    <property type="molecule type" value="Genomic_DNA"/>
</dbReference>
<evidence type="ECO:0000313" key="3">
    <source>
        <dbReference type="Proteomes" id="UP000005222"/>
    </source>
</evidence>
<feature type="compositionally biased region" description="Polar residues" evidence="1">
    <location>
        <begin position="275"/>
        <end position="286"/>
    </location>
</feature>
<evidence type="ECO:0000313" key="2">
    <source>
        <dbReference type="EMBL" id="CCE72669.1"/>
    </source>
</evidence>
<dbReference type="InParanoid" id="G8YUY6"/>
<feature type="compositionally biased region" description="Acidic residues" evidence="1">
    <location>
        <begin position="199"/>
        <end position="208"/>
    </location>
</feature>